<dbReference type="GeneID" id="5124246"/>
<gene>
    <name evidence="2" type="ORF">PGUG_05314</name>
</gene>
<dbReference type="RefSeq" id="XP_001482295.2">
    <property type="nucleotide sequence ID" value="XM_001482245.1"/>
</dbReference>
<reference evidence="2 3" key="1">
    <citation type="journal article" date="2009" name="Nature">
        <title>Evolution of pathogenicity and sexual reproduction in eight Candida genomes.</title>
        <authorList>
            <person name="Butler G."/>
            <person name="Rasmussen M.D."/>
            <person name="Lin M.F."/>
            <person name="Santos M.A."/>
            <person name="Sakthikumar S."/>
            <person name="Munro C.A."/>
            <person name="Rheinbay E."/>
            <person name="Grabherr M."/>
            <person name="Forche A."/>
            <person name="Reedy J.L."/>
            <person name="Agrafioti I."/>
            <person name="Arnaud M.B."/>
            <person name="Bates S."/>
            <person name="Brown A.J."/>
            <person name="Brunke S."/>
            <person name="Costanzo M.C."/>
            <person name="Fitzpatrick D.A."/>
            <person name="de Groot P.W."/>
            <person name="Harris D."/>
            <person name="Hoyer L.L."/>
            <person name="Hube B."/>
            <person name="Klis F.M."/>
            <person name="Kodira C."/>
            <person name="Lennard N."/>
            <person name="Logue M.E."/>
            <person name="Martin R."/>
            <person name="Neiman A.M."/>
            <person name="Nikolaou E."/>
            <person name="Quail M.A."/>
            <person name="Quinn J."/>
            <person name="Santos M.C."/>
            <person name="Schmitzberger F.F."/>
            <person name="Sherlock G."/>
            <person name="Shah P."/>
            <person name="Silverstein K.A."/>
            <person name="Skrzypek M.S."/>
            <person name="Soll D."/>
            <person name="Staggs R."/>
            <person name="Stansfield I."/>
            <person name="Stumpf M.P."/>
            <person name="Sudbery P.E."/>
            <person name="Srikantha T."/>
            <person name="Zeng Q."/>
            <person name="Berman J."/>
            <person name="Berriman M."/>
            <person name="Heitman J."/>
            <person name="Gow N.A."/>
            <person name="Lorenz M.C."/>
            <person name="Birren B.W."/>
            <person name="Kellis M."/>
            <person name="Cuomo C.A."/>
        </authorList>
    </citation>
    <scope>NUCLEOTIDE SEQUENCE [LARGE SCALE GENOMIC DNA]</scope>
    <source>
        <strain evidence="3">ATCC 6260 / CBS 566 / DSM 6381 / JCM 1539 / NBRC 10279 / NRRL Y-324</strain>
    </source>
</reference>
<name>A5DPW3_PICGU</name>
<dbReference type="EMBL" id="CH408161">
    <property type="protein sequence ID" value="EDK41217.2"/>
    <property type="molecule type" value="Genomic_DNA"/>
</dbReference>
<keyword evidence="3" id="KW-1185">Reference proteome</keyword>
<dbReference type="Proteomes" id="UP000001997">
    <property type="component" value="Unassembled WGS sequence"/>
</dbReference>
<accession>A5DPW3</accession>
<protein>
    <submittedName>
        <fullName evidence="2">Uncharacterized protein</fullName>
    </submittedName>
</protein>
<evidence type="ECO:0000256" key="1">
    <source>
        <dbReference type="SAM" id="MobiDB-lite"/>
    </source>
</evidence>
<evidence type="ECO:0000313" key="2">
    <source>
        <dbReference type="EMBL" id="EDK41217.2"/>
    </source>
</evidence>
<organism evidence="2 3">
    <name type="scientific">Meyerozyma guilliermondii (strain ATCC 6260 / CBS 566 / DSM 6381 / JCM 1539 / NBRC 10279 / NRRL Y-324)</name>
    <name type="common">Yeast</name>
    <name type="synonym">Candida guilliermondii</name>
    <dbReference type="NCBI Taxonomy" id="294746"/>
    <lineage>
        <taxon>Eukaryota</taxon>
        <taxon>Fungi</taxon>
        <taxon>Dikarya</taxon>
        <taxon>Ascomycota</taxon>
        <taxon>Saccharomycotina</taxon>
        <taxon>Pichiomycetes</taxon>
        <taxon>Debaryomycetaceae</taxon>
        <taxon>Meyerozyma</taxon>
    </lineage>
</organism>
<sequence length="281" mass="32331">MSRLNQLFSCSTEEQLHHGNLQECHSHHQQHLENRKVVDSRLCRLDSRMVSVISCFVISQCSLKVVQLLIDFLHRREHITNMSEWLGIGSVWQVGSEVSVVIFSKCDFKINHFFSKRRHAIGETHLVFSSYIGKNDKFSSSFLLSQVDHLSSWVFDGIVNVKSSPTLNGEVVTDGRFWFFNQNVVALSFLSSKGKCESRGRSYQDKGEEPNKNSFKTRETSKHHRSIRRGDLSFQTCRFAHWSRAWVFSALLYTYIHHLYHVDHLSGLVETNGPVLLSVSA</sequence>
<dbReference type="HOGENOM" id="CLU_990831_0_0_1"/>
<dbReference type="VEuPathDB" id="FungiDB:PGUG_05314"/>
<dbReference type="KEGG" id="pgu:PGUG_05314"/>
<dbReference type="AlphaFoldDB" id="A5DPW3"/>
<feature type="region of interest" description="Disordered" evidence="1">
    <location>
        <begin position="199"/>
        <end position="220"/>
    </location>
</feature>
<evidence type="ECO:0000313" key="3">
    <source>
        <dbReference type="Proteomes" id="UP000001997"/>
    </source>
</evidence>
<dbReference type="InParanoid" id="A5DPW3"/>
<proteinExistence type="predicted"/>